<organism evidence="1 2">
    <name type="scientific">Austropuccinia psidii MF-1</name>
    <dbReference type="NCBI Taxonomy" id="1389203"/>
    <lineage>
        <taxon>Eukaryota</taxon>
        <taxon>Fungi</taxon>
        <taxon>Dikarya</taxon>
        <taxon>Basidiomycota</taxon>
        <taxon>Pucciniomycotina</taxon>
        <taxon>Pucciniomycetes</taxon>
        <taxon>Pucciniales</taxon>
        <taxon>Sphaerophragmiaceae</taxon>
        <taxon>Austropuccinia</taxon>
    </lineage>
</organism>
<dbReference type="AlphaFoldDB" id="A0A9Q3EEM8"/>
<name>A0A9Q3EEM8_9BASI</name>
<sequence>MIKSCTHSHITGSKMTPLHHHHVGRGILAHHPSGPQHYIASLEYCMFVSRMELVTFPNECFVQVGLRNWPPHMCMSHTYIPAHATATAPAHGHTHASQSAHTRQQWFHMCHPQMVDDTLH</sequence>
<keyword evidence="2" id="KW-1185">Reference proteome</keyword>
<evidence type="ECO:0000313" key="2">
    <source>
        <dbReference type="Proteomes" id="UP000765509"/>
    </source>
</evidence>
<dbReference type="Proteomes" id="UP000765509">
    <property type="component" value="Unassembled WGS sequence"/>
</dbReference>
<comment type="caution">
    <text evidence="1">The sequence shown here is derived from an EMBL/GenBank/DDBJ whole genome shotgun (WGS) entry which is preliminary data.</text>
</comment>
<accession>A0A9Q3EEM8</accession>
<gene>
    <name evidence="1" type="ORF">O181_059629</name>
</gene>
<proteinExistence type="predicted"/>
<reference evidence="1" key="1">
    <citation type="submission" date="2021-03" db="EMBL/GenBank/DDBJ databases">
        <title>Draft genome sequence of rust myrtle Austropuccinia psidii MF-1, a brazilian biotype.</title>
        <authorList>
            <person name="Quecine M.C."/>
            <person name="Pachon D.M.R."/>
            <person name="Bonatelli M.L."/>
            <person name="Correr F.H."/>
            <person name="Franceschini L.M."/>
            <person name="Leite T.F."/>
            <person name="Margarido G.R.A."/>
            <person name="Almeida C.A."/>
            <person name="Ferrarezi J.A."/>
            <person name="Labate C.A."/>
        </authorList>
    </citation>
    <scope>NUCLEOTIDE SEQUENCE</scope>
    <source>
        <strain evidence="1">MF-1</strain>
    </source>
</reference>
<evidence type="ECO:0000313" key="1">
    <source>
        <dbReference type="EMBL" id="MBW0519914.1"/>
    </source>
</evidence>
<protein>
    <submittedName>
        <fullName evidence="1">Uncharacterized protein</fullName>
    </submittedName>
</protein>
<dbReference type="EMBL" id="AVOT02027726">
    <property type="protein sequence ID" value="MBW0519914.1"/>
    <property type="molecule type" value="Genomic_DNA"/>
</dbReference>